<dbReference type="SUPFAM" id="SSF46689">
    <property type="entry name" value="Homeodomain-like"/>
    <property type="match status" value="1"/>
</dbReference>
<evidence type="ECO:0000313" key="1">
    <source>
        <dbReference type="EMBL" id="VFK15711.1"/>
    </source>
</evidence>
<dbReference type="Pfam" id="PF04255">
    <property type="entry name" value="DUF433"/>
    <property type="match status" value="1"/>
</dbReference>
<proteinExistence type="predicted"/>
<sequence length="130" mass="15328">MTFGTTVIADNKPSFLCKNQVITMNEYFDFLNVDDIRIKGTRVGIKTVLDDYLNAMCPEEIAVRYPTLTLEQIYATITFYLHNRPKVDRYLDRWRCYAEQAWQQQQQYPSPAIRRLRAIKEQRRTRGAAA</sequence>
<accession>A0A450WFH6</accession>
<evidence type="ECO:0008006" key="2">
    <source>
        <dbReference type="Google" id="ProtNLM"/>
    </source>
</evidence>
<organism evidence="1">
    <name type="scientific">Candidatus Kentrum sp. LPFa</name>
    <dbReference type="NCBI Taxonomy" id="2126335"/>
    <lineage>
        <taxon>Bacteria</taxon>
        <taxon>Pseudomonadati</taxon>
        <taxon>Pseudomonadota</taxon>
        <taxon>Gammaproteobacteria</taxon>
        <taxon>Candidatus Kentrum</taxon>
    </lineage>
</organism>
<name>A0A450WFH6_9GAMM</name>
<protein>
    <recommendedName>
        <fullName evidence="2">DUF433 domain-containing protein</fullName>
    </recommendedName>
</protein>
<dbReference type="InterPro" id="IPR036388">
    <property type="entry name" value="WH-like_DNA-bd_sf"/>
</dbReference>
<dbReference type="AlphaFoldDB" id="A0A450WFH6"/>
<dbReference type="EMBL" id="CAADFK010000082">
    <property type="protein sequence ID" value="VFK15711.1"/>
    <property type="molecule type" value="Genomic_DNA"/>
</dbReference>
<gene>
    <name evidence="1" type="ORF">BECKLPF1236B_GA0070989_108220</name>
</gene>
<dbReference type="InterPro" id="IPR007367">
    <property type="entry name" value="DUF433"/>
</dbReference>
<reference evidence="1" key="1">
    <citation type="submission" date="2019-02" db="EMBL/GenBank/DDBJ databases">
        <authorList>
            <person name="Gruber-Vodicka R. H."/>
            <person name="Seah K. B. B."/>
        </authorList>
    </citation>
    <scope>NUCLEOTIDE SEQUENCE</scope>
    <source>
        <strain evidence="1">BECK_S313</strain>
    </source>
</reference>
<dbReference type="Gene3D" id="1.10.10.10">
    <property type="entry name" value="Winged helix-like DNA-binding domain superfamily/Winged helix DNA-binding domain"/>
    <property type="match status" value="1"/>
</dbReference>
<dbReference type="InterPro" id="IPR009057">
    <property type="entry name" value="Homeodomain-like_sf"/>
</dbReference>